<keyword evidence="2" id="KW-1185">Reference proteome</keyword>
<dbReference type="PANTHER" id="PTHR24024">
    <property type="entry name" value="PULMONARY SURFACTANT-ASSOCIATED PROTEIN A"/>
    <property type="match status" value="1"/>
</dbReference>
<gene>
    <name evidence="1" type="ORF">MEDL_45935</name>
</gene>
<name>A0A8S3TI66_MYTED</name>
<protein>
    <submittedName>
        <fullName evidence="1">Uncharacterized protein</fullName>
    </submittedName>
</protein>
<dbReference type="InterPro" id="IPR051077">
    <property type="entry name" value="Ca-dependent_lectin"/>
</dbReference>
<proteinExistence type="predicted"/>
<evidence type="ECO:0000313" key="2">
    <source>
        <dbReference type="Proteomes" id="UP000683360"/>
    </source>
</evidence>
<dbReference type="EMBL" id="CAJPWZ010002202">
    <property type="protein sequence ID" value="CAG2233272.1"/>
    <property type="molecule type" value="Genomic_DNA"/>
</dbReference>
<evidence type="ECO:0000313" key="1">
    <source>
        <dbReference type="EMBL" id="CAG2233272.1"/>
    </source>
</evidence>
<dbReference type="Proteomes" id="UP000683360">
    <property type="component" value="Unassembled WGS sequence"/>
</dbReference>
<sequence length="251" mass="27905">MKVTLKADLDHSKLNNVLHKYILEVVTKAVEEFVAIQMEKAVNEIHGNVTKLMQSDIQTKFEILKEESVKGSTFVRWGPQSCEGTLSSLVYKGYMAGLTHKATGSGSNYLCLTSDPQAASFPEDCDFLPGLLSGMGWEVYVTDRSKRTDHIDDKDIPCAVCLTKGKITLMTPGRTSCYTGWTKEYSGFLLSARNETGFVTTECVCADEDQECYGSHNYNHGLIHVLEVYCGSIPCFKYRDKTKLSCVVCSK</sequence>
<dbReference type="GO" id="GO:0005615">
    <property type="term" value="C:extracellular space"/>
    <property type="evidence" value="ECO:0007669"/>
    <property type="project" value="TreeGrafter"/>
</dbReference>
<reference evidence="1" key="1">
    <citation type="submission" date="2021-03" db="EMBL/GenBank/DDBJ databases">
        <authorList>
            <person name="Bekaert M."/>
        </authorList>
    </citation>
    <scope>NUCLEOTIDE SEQUENCE</scope>
</reference>
<dbReference type="PANTHER" id="PTHR24024:SF18">
    <property type="entry name" value="SHORT-CHAIN COLLAGEN C4-LIKE"/>
    <property type="match status" value="1"/>
</dbReference>
<comment type="caution">
    <text evidence="1">The sequence shown here is derived from an EMBL/GenBank/DDBJ whole genome shotgun (WGS) entry which is preliminary data.</text>
</comment>
<dbReference type="AlphaFoldDB" id="A0A8S3TI66"/>
<dbReference type="OrthoDB" id="6086925at2759"/>
<accession>A0A8S3TI66</accession>
<organism evidence="1 2">
    <name type="scientific">Mytilus edulis</name>
    <name type="common">Blue mussel</name>
    <dbReference type="NCBI Taxonomy" id="6550"/>
    <lineage>
        <taxon>Eukaryota</taxon>
        <taxon>Metazoa</taxon>
        <taxon>Spiralia</taxon>
        <taxon>Lophotrochozoa</taxon>
        <taxon>Mollusca</taxon>
        <taxon>Bivalvia</taxon>
        <taxon>Autobranchia</taxon>
        <taxon>Pteriomorphia</taxon>
        <taxon>Mytilida</taxon>
        <taxon>Mytiloidea</taxon>
        <taxon>Mytilidae</taxon>
        <taxon>Mytilinae</taxon>
        <taxon>Mytilus</taxon>
    </lineage>
</organism>